<proteinExistence type="predicted"/>
<gene>
    <name evidence="2" type="ORF">AVDCRST_MAG94-781</name>
</gene>
<dbReference type="EMBL" id="CADCTY010000265">
    <property type="protein sequence ID" value="CAA9307918.1"/>
    <property type="molecule type" value="Genomic_DNA"/>
</dbReference>
<feature type="region of interest" description="Disordered" evidence="1">
    <location>
        <begin position="32"/>
        <end position="59"/>
    </location>
</feature>
<organism evidence="2">
    <name type="scientific">uncultured Leptolyngbya sp</name>
    <dbReference type="NCBI Taxonomy" id="332963"/>
    <lineage>
        <taxon>Bacteria</taxon>
        <taxon>Bacillati</taxon>
        <taxon>Cyanobacteriota</taxon>
        <taxon>Cyanophyceae</taxon>
        <taxon>Leptolyngbyales</taxon>
        <taxon>Leptolyngbyaceae</taxon>
        <taxon>Leptolyngbya group</taxon>
        <taxon>Leptolyngbya</taxon>
        <taxon>environmental samples</taxon>
    </lineage>
</organism>
<reference evidence="2" key="1">
    <citation type="submission" date="2020-02" db="EMBL/GenBank/DDBJ databases">
        <authorList>
            <person name="Meier V. D."/>
        </authorList>
    </citation>
    <scope>NUCLEOTIDE SEQUENCE</scope>
    <source>
        <strain evidence="2">AVDCRST_MAG94</strain>
    </source>
</reference>
<name>A0A6J4KJP2_9CYAN</name>
<accession>A0A6J4KJP2</accession>
<evidence type="ECO:0000256" key="1">
    <source>
        <dbReference type="SAM" id="MobiDB-lite"/>
    </source>
</evidence>
<evidence type="ECO:0000313" key="2">
    <source>
        <dbReference type="EMBL" id="CAA9307918.1"/>
    </source>
</evidence>
<sequence length="73" mass="7944">MNDADGSDATVDRADIVLATTCFAAIRQKTSANLPQLKRSPTDSNICHTHPPDDRKQRVSISLVSQQNSLANH</sequence>
<dbReference type="AlphaFoldDB" id="A0A6J4KJP2"/>
<protein>
    <submittedName>
        <fullName evidence="2">Uncharacterized protein</fullName>
    </submittedName>
</protein>